<feature type="region of interest" description="Disordered" evidence="1">
    <location>
        <begin position="492"/>
        <end position="517"/>
    </location>
</feature>
<evidence type="ECO:0000313" key="3">
    <source>
        <dbReference type="RefSeq" id="XP_037885821.1"/>
    </source>
</evidence>
<dbReference type="Proteomes" id="UP000092443">
    <property type="component" value="Unplaced"/>
</dbReference>
<keyword evidence="2" id="KW-1185">Reference proteome</keyword>
<dbReference type="AlphaFoldDB" id="A0A8U0WKI0"/>
<gene>
    <name evidence="3" type="primary">LOC119635201</name>
</gene>
<proteinExistence type="predicted"/>
<organism evidence="2 3">
    <name type="scientific">Glossina fuscipes</name>
    <dbReference type="NCBI Taxonomy" id="7396"/>
    <lineage>
        <taxon>Eukaryota</taxon>
        <taxon>Metazoa</taxon>
        <taxon>Ecdysozoa</taxon>
        <taxon>Arthropoda</taxon>
        <taxon>Hexapoda</taxon>
        <taxon>Insecta</taxon>
        <taxon>Pterygota</taxon>
        <taxon>Neoptera</taxon>
        <taxon>Endopterygota</taxon>
        <taxon>Diptera</taxon>
        <taxon>Brachycera</taxon>
        <taxon>Muscomorpha</taxon>
        <taxon>Hippoboscoidea</taxon>
        <taxon>Glossinidae</taxon>
        <taxon>Glossina</taxon>
    </lineage>
</organism>
<feature type="region of interest" description="Disordered" evidence="1">
    <location>
        <begin position="1"/>
        <end position="21"/>
    </location>
</feature>
<evidence type="ECO:0000313" key="2">
    <source>
        <dbReference type="Proteomes" id="UP000092443"/>
    </source>
</evidence>
<protein>
    <submittedName>
        <fullName evidence="3">Uncharacterized protein LOC119635201</fullName>
    </submittedName>
</protein>
<dbReference type="RefSeq" id="XP_037885821.1">
    <property type="nucleotide sequence ID" value="XM_038029893.1"/>
</dbReference>
<sequence>MINGKFFTGLPPRMIDRHGTPTQNRLESHLYWPDDTKVDSAIESKVKRRNSVLSDRSERPQLKKQISTDDDEVDVKERFQREFTKSSIQFYDNLNEDVNTKNTRRLARSSKSMRNEIAEKPTATKLEMPESVVDEAYTAAKKQQAYTSKIQFYDYVNEPEPQMQRNNMRKPKMDMNDKRDVELNTKNSPKLQVKHNVRTFSEEKEKSPKVINNNESQQHQLKTSENIAEQKEDNLRKSFNNRPRYREDRLEHHHQPANMQYSPDRLNERRHPYRREPLYDHDYRRLEDNFHDCEQIDQAYLDHRREKLNYQREFLIPEPRRVLRNHFYPYDYEDIEERMNNMHLRGAVRPRRVTSYQPEWDDRSYGNDYILMLLQPKYIKTTPTFRPSQLNMIYGYLPTCHQSLILPVRGNYYNNNNNYGIISTTLPYRAKAVKGSFKPSDTDYNNYNNNDIINTLNSSHTQNAITINKTSRNNNKQDDVKQTPREAPASTAINMKSSQSSERRQSRQTTSTKNLKHLRSSLCFHDGEIIADNDVKE</sequence>
<dbReference type="GeneID" id="119635201"/>
<accession>A0A8U0WKI0</accession>
<reference evidence="3" key="1">
    <citation type="submission" date="2025-08" db="UniProtKB">
        <authorList>
            <consortium name="RefSeq"/>
        </authorList>
    </citation>
    <scope>IDENTIFICATION</scope>
    <source>
        <tissue evidence="3">Whole body pupa</tissue>
    </source>
</reference>
<feature type="region of interest" description="Disordered" evidence="1">
    <location>
        <begin position="197"/>
        <end position="241"/>
    </location>
</feature>
<feature type="compositionally biased region" description="Polar residues" evidence="1">
    <location>
        <begin position="210"/>
        <end position="227"/>
    </location>
</feature>
<feature type="region of interest" description="Disordered" evidence="1">
    <location>
        <begin position="47"/>
        <end position="71"/>
    </location>
</feature>
<evidence type="ECO:0000256" key="1">
    <source>
        <dbReference type="SAM" id="MobiDB-lite"/>
    </source>
</evidence>
<dbReference type="KEGG" id="gfs:119635201"/>
<name>A0A8U0WKI0_9MUSC</name>